<organism evidence="4 5">
    <name type="scientific">Geotrichum candidum</name>
    <name type="common">Oospora lactis</name>
    <name type="synonym">Dipodascus geotrichum</name>
    <dbReference type="NCBI Taxonomy" id="1173061"/>
    <lineage>
        <taxon>Eukaryota</taxon>
        <taxon>Fungi</taxon>
        <taxon>Dikarya</taxon>
        <taxon>Ascomycota</taxon>
        <taxon>Saccharomycotina</taxon>
        <taxon>Dipodascomycetes</taxon>
        <taxon>Dipodascales</taxon>
        <taxon>Dipodascaceae</taxon>
        <taxon>Geotrichum</taxon>
    </lineage>
</organism>
<dbReference type="PROSITE" id="PS51203">
    <property type="entry name" value="CS"/>
    <property type="match status" value="1"/>
</dbReference>
<evidence type="ECO:0000313" key="5">
    <source>
        <dbReference type="Proteomes" id="UP000242525"/>
    </source>
</evidence>
<name>A0A0J9XJT3_GEOCN</name>
<dbReference type="STRING" id="1173061.A0A0J9XJT3"/>
<evidence type="ECO:0000256" key="2">
    <source>
        <dbReference type="SAM" id="MobiDB-lite"/>
    </source>
</evidence>
<dbReference type="OrthoDB" id="73639at2759"/>
<dbReference type="AlphaFoldDB" id="A0A0J9XJT3"/>
<evidence type="ECO:0000259" key="3">
    <source>
        <dbReference type="PROSITE" id="PS51203"/>
    </source>
</evidence>
<dbReference type="InterPro" id="IPR039742">
    <property type="entry name" value="Shq1"/>
</dbReference>
<dbReference type="Pfam" id="PF04925">
    <property type="entry name" value="SHQ1"/>
    <property type="match status" value="1"/>
</dbReference>
<dbReference type="GO" id="GO:0005654">
    <property type="term" value="C:nucleoplasm"/>
    <property type="evidence" value="ECO:0007669"/>
    <property type="project" value="TreeGrafter"/>
</dbReference>
<dbReference type="InterPro" id="IPR007009">
    <property type="entry name" value="Shq1_C"/>
</dbReference>
<comment type="caution">
    <text evidence="4">The sequence shown here is derived from an EMBL/GenBank/DDBJ whole genome shotgun (WGS) entry which is preliminary data.</text>
</comment>
<proteinExistence type="inferred from homology"/>
<dbReference type="PANTHER" id="PTHR12967:SF0">
    <property type="entry name" value="PROTEIN SHQ1 HOMOLOG"/>
    <property type="match status" value="1"/>
</dbReference>
<sequence length="474" mass="53872">MITPKFSIRQDANRLYITIHLPHIRASTDIEFQVDGNVFIFSLSPYYLRLRFSHALLNDEDERVIDDESLKSTLNYNASDCTVEISIAKETPGQEFEDLDLLTKLLARAKNPDHRAPGGSSSSGGDFQRPLIQEMDGDSKNLSKQEIDAHFSRLQSEAEEFDWELPQTLPTEEGAVNVTGKAQYGFNRQYSGEIGVTMATGSNDVNEYPEPEQSVPGQRSEFRTQLEALAFDPDYYLADTFDNPDIAELIRWKSPTNELFARATANGSNNSDDLIKFTEEEQQAMTRLPKKQYFIDNPKRIYLGLLAILFATLYDARTTQNDPTVESAWTITKLCPLLAALDDNFSTVHDVLQSCLVRAVSFPLYRNYELAYHVVRADVYETLRLGRRAILRQLLRAKRILDTAGEPYYVYSRIWLDDYCNWIQYASDEVLRSMAHEVRKVPLEKADILAAFDIVELEEAAREALAEQAAAEGN</sequence>
<dbReference type="GO" id="GO:0000493">
    <property type="term" value="P:box H/ACA snoRNP assembly"/>
    <property type="evidence" value="ECO:0007669"/>
    <property type="project" value="InterPro"/>
</dbReference>
<dbReference type="Pfam" id="PF21413">
    <property type="entry name" value="SHQ1-like_CS"/>
    <property type="match status" value="1"/>
</dbReference>
<gene>
    <name evidence="4" type="ORF">BN980_GECA25s00142g</name>
</gene>
<feature type="region of interest" description="Disordered" evidence="2">
    <location>
        <begin position="111"/>
        <end position="132"/>
    </location>
</feature>
<evidence type="ECO:0000313" key="4">
    <source>
        <dbReference type="EMBL" id="CDO57754.1"/>
    </source>
</evidence>
<dbReference type="Gene3D" id="2.60.40.790">
    <property type="match status" value="1"/>
</dbReference>
<dbReference type="InterPro" id="IPR048696">
    <property type="entry name" value="SHQ1-like_CS"/>
</dbReference>
<evidence type="ECO:0000256" key="1">
    <source>
        <dbReference type="ARBA" id="ARBA00005607"/>
    </source>
</evidence>
<dbReference type="InterPro" id="IPR008978">
    <property type="entry name" value="HSP20-like_chaperone"/>
</dbReference>
<dbReference type="PANTHER" id="PTHR12967">
    <property type="entry name" value="PROTEIN SHQ1 HOMOLOG"/>
    <property type="match status" value="1"/>
</dbReference>
<comment type="similarity">
    <text evidence="1">Belongs to the SHQ1 family.</text>
</comment>
<dbReference type="GO" id="GO:0051082">
    <property type="term" value="F:unfolded protein binding"/>
    <property type="evidence" value="ECO:0007669"/>
    <property type="project" value="TreeGrafter"/>
</dbReference>
<dbReference type="Proteomes" id="UP000242525">
    <property type="component" value="Unassembled WGS sequence"/>
</dbReference>
<feature type="domain" description="CS" evidence="3">
    <location>
        <begin position="1"/>
        <end position="100"/>
    </location>
</feature>
<dbReference type="GO" id="GO:0005737">
    <property type="term" value="C:cytoplasm"/>
    <property type="evidence" value="ECO:0007669"/>
    <property type="project" value="TreeGrafter"/>
</dbReference>
<accession>A0A0J9XJT3</accession>
<protein>
    <submittedName>
        <fullName evidence="4">Similar to Saccharomyces cerevisiae YIL104C SHQ1 Chaperone protein required for the assembly of box H/ACA snoRNPs and thus for pre-rRNA processing</fullName>
    </submittedName>
</protein>
<dbReference type="EMBL" id="CCBN010000025">
    <property type="protein sequence ID" value="CDO57754.1"/>
    <property type="molecule type" value="Genomic_DNA"/>
</dbReference>
<reference evidence="4" key="1">
    <citation type="submission" date="2014-03" db="EMBL/GenBank/DDBJ databases">
        <authorList>
            <person name="Casaregola S."/>
        </authorList>
    </citation>
    <scope>NUCLEOTIDE SEQUENCE [LARGE SCALE GENOMIC DNA]</scope>
    <source>
        <strain evidence="4">CLIB 918</strain>
    </source>
</reference>
<keyword evidence="5" id="KW-1185">Reference proteome</keyword>
<dbReference type="InterPro" id="IPR007052">
    <property type="entry name" value="CS_dom"/>
</dbReference>